<dbReference type="InterPro" id="IPR011050">
    <property type="entry name" value="Pectin_lyase_fold/virulence"/>
</dbReference>
<evidence type="ECO:0000313" key="9">
    <source>
        <dbReference type="EMBL" id="KAG6509397.1"/>
    </source>
</evidence>
<evidence type="ECO:0000256" key="1">
    <source>
        <dbReference type="ARBA" id="ARBA00004191"/>
    </source>
</evidence>
<name>A0A8J5LD56_ZINOF</name>
<evidence type="ECO:0000256" key="5">
    <source>
        <dbReference type="ARBA" id="ARBA00022801"/>
    </source>
</evidence>
<comment type="caution">
    <text evidence="9">The sequence shown here is derived from an EMBL/GenBank/DDBJ whole genome shotgun (WGS) entry which is preliminary data.</text>
</comment>
<keyword evidence="10" id="KW-1185">Reference proteome</keyword>
<organism evidence="9 10">
    <name type="scientific">Zingiber officinale</name>
    <name type="common">Ginger</name>
    <name type="synonym">Amomum zingiber</name>
    <dbReference type="NCBI Taxonomy" id="94328"/>
    <lineage>
        <taxon>Eukaryota</taxon>
        <taxon>Viridiplantae</taxon>
        <taxon>Streptophyta</taxon>
        <taxon>Embryophyta</taxon>
        <taxon>Tracheophyta</taxon>
        <taxon>Spermatophyta</taxon>
        <taxon>Magnoliopsida</taxon>
        <taxon>Liliopsida</taxon>
        <taxon>Zingiberales</taxon>
        <taxon>Zingiberaceae</taxon>
        <taxon>Zingiber</taxon>
    </lineage>
</organism>
<comment type="subcellular location">
    <subcellularLocation>
        <location evidence="1">Secreted</location>
        <location evidence="1">Cell wall</location>
    </subcellularLocation>
</comment>
<evidence type="ECO:0000256" key="2">
    <source>
        <dbReference type="ARBA" id="ARBA00008834"/>
    </source>
</evidence>
<dbReference type="GO" id="GO:0005975">
    <property type="term" value="P:carbohydrate metabolic process"/>
    <property type="evidence" value="ECO:0007669"/>
    <property type="project" value="InterPro"/>
</dbReference>
<proteinExistence type="inferred from homology"/>
<keyword evidence="4" id="KW-0964">Secreted</keyword>
<reference evidence="9 10" key="1">
    <citation type="submission" date="2020-08" db="EMBL/GenBank/DDBJ databases">
        <title>Plant Genome Project.</title>
        <authorList>
            <person name="Zhang R.-G."/>
        </authorList>
    </citation>
    <scope>NUCLEOTIDE SEQUENCE [LARGE SCALE GENOMIC DNA]</scope>
    <source>
        <tissue evidence="9">Rhizome</tissue>
    </source>
</reference>
<keyword evidence="5 8" id="KW-0378">Hydrolase</keyword>
<accession>A0A8J5LD56</accession>
<dbReference type="Proteomes" id="UP000734854">
    <property type="component" value="Unassembled WGS sequence"/>
</dbReference>
<sequence>MREEYNGERLRDQALRQWSSDQDVARRGSGSVSSVSFVNVLMEVMRNPIIINQYYYLADVRGACRNQTSAVFVSDVAHKGIKGSNDSRSPTVHFECSDVMPCANITLAEVELLLPHGEIITDPFCSNVYGVSRTLTILPVACLLHGVSRSTMDIESSGCY</sequence>
<dbReference type="EMBL" id="JACMSC010000008">
    <property type="protein sequence ID" value="KAG6509397.1"/>
    <property type="molecule type" value="Genomic_DNA"/>
</dbReference>
<keyword evidence="3" id="KW-0134">Cell wall</keyword>
<dbReference type="SUPFAM" id="SSF51126">
    <property type="entry name" value="Pectin lyase-like"/>
    <property type="match status" value="1"/>
</dbReference>
<dbReference type="InterPro" id="IPR012334">
    <property type="entry name" value="Pectin_lyas_fold"/>
</dbReference>
<protein>
    <submittedName>
        <fullName evidence="9">Uncharacterized protein</fullName>
    </submittedName>
</protein>
<dbReference type="Gene3D" id="2.160.20.10">
    <property type="entry name" value="Single-stranded right-handed beta-helix, Pectin lyase-like"/>
    <property type="match status" value="1"/>
</dbReference>
<dbReference type="InterPro" id="IPR000743">
    <property type="entry name" value="Glyco_hydro_28"/>
</dbReference>
<comment type="similarity">
    <text evidence="2 8">Belongs to the glycosyl hydrolase 28 family.</text>
</comment>
<evidence type="ECO:0000256" key="7">
    <source>
        <dbReference type="ARBA" id="ARBA00023316"/>
    </source>
</evidence>
<evidence type="ECO:0000313" key="10">
    <source>
        <dbReference type="Proteomes" id="UP000734854"/>
    </source>
</evidence>
<evidence type="ECO:0000256" key="6">
    <source>
        <dbReference type="ARBA" id="ARBA00023295"/>
    </source>
</evidence>
<dbReference type="AlphaFoldDB" id="A0A8J5LD56"/>
<evidence type="ECO:0000256" key="3">
    <source>
        <dbReference type="ARBA" id="ARBA00022512"/>
    </source>
</evidence>
<dbReference type="GO" id="GO:0071555">
    <property type="term" value="P:cell wall organization"/>
    <property type="evidence" value="ECO:0007669"/>
    <property type="project" value="UniProtKB-KW"/>
</dbReference>
<evidence type="ECO:0000256" key="8">
    <source>
        <dbReference type="RuleBase" id="RU361169"/>
    </source>
</evidence>
<keyword evidence="7" id="KW-0961">Cell wall biogenesis/degradation</keyword>
<evidence type="ECO:0000256" key="4">
    <source>
        <dbReference type="ARBA" id="ARBA00022525"/>
    </source>
</evidence>
<gene>
    <name evidence="9" type="ORF">ZIOFF_027385</name>
</gene>
<dbReference type="Pfam" id="PF00295">
    <property type="entry name" value="Glyco_hydro_28"/>
    <property type="match status" value="1"/>
</dbReference>
<dbReference type="PANTHER" id="PTHR31375">
    <property type="match status" value="1"/>
</dbReference>
<dbReference type="GO" id="GO:0004650">
    <property type="term" value="F:polygalacturonase activity"/>
    <property type="evidence" value="ECO:0007669"/>
    <property type="project" value="InterPro"/>
</dbReference>
<keyword evidence="6 8" id="KW-0326">Glycosidase</keyword>